<dbReference type="CTD" id="81610"/>
<reference evidence="7" key="1">
    <citation type="submission" date="2025-08" db="UniProtKB">
        <authorList>
            <consortium name="RefSeq"/>
        </authorList>
    </citation>
    <scope>IDENTIFICATION</scope>
</reference>
<dbReference type="GO" id="GO:0019901">
    <property type="term" value="F:protein kinase binding"/>
    <property type="evidence" value="ECO:0007669"/>
    <property type="project" value="TreeGrafter"/>
</dbReference>
<gene>
    <name evidence="7" type="primary">fam83d</name>
</gene>
<comment type="similarity">
    <text evidence="2">Belongs to the FAM83 family.</text>
</comment>
<dbReference type="Pfam" id="PF07894">
    <property type="entry name" value="SACK1"/>
    <property type="match status" value="1"/>
</dbReference>
<dbReference type="GO" id="GO:0032006">
    <property type="term" value="P:regulation of TOR signaling"/>
    <property type="evidence" value="ECO:0007669"/>
    <property type="project" value="TreeGrafter"/>
</dbReference>
<evidence type="ECO:0000256" key="4">
    <source>
        <dbReference type="SAM" id="MobiDB-lite"/>
    </source>
</evidence>
<dbReference type="RefSeq" id="XP_042560988.1">
    <property type="nucleotide sequence ID" value="XM_042705054.1"/>
</dbReference>
<feature type="compositionally biased region" description="Polar residues" evidence="4">
    <location>
        <begin position="451"/>
        <end position="460"/>
    </location>
</feature>
<dbReference type="GO" id="GO:0007165">
    <property type="term" value="P:signal transduction"/>
    <property type="evidence" value="ECO:0007669"/>
    <property type="project" value="TreeGrafter"/>
</dbReference>
<dbReference type="InterPro" id="IPR012461">
    <property type="entry name" value="SACK1"/>
</dbReference>
<accession>A0A8M1KFB9</accession>
<evidence type="ECO:0000259" key="5">
    <source>
        <dbReference type="Pfam" id="PF07894"/>
    </source>
</evidence>
<protein>
    <submittedName>
        <fullName evidence="7">Protein FAM83D</fullName>
    </submittedName>
</protein>
<feature type="region of interest" description="Disordered" evidence="4">
    <location>
        <begin position="451"/>
        <end position="510"/>
    </location>
</feature>
<evidence type="ECO:0000313" key="6">
    <source>
        <dbReference type="Proteomes" id="UP000515152"/>
    </source>
</evidence>
<evidence type="ECO:0000256" key="3">
    <source>
        <dbReference type="ARBA" id="ARBA00022490"/>
    </source>
</evidence>
<dbReference type="GeneID" id="122130335"/>
<feature type="compositionally biased region" description="Pro residues" evidence="4">
    <location>
        <begin position="393"/>
        <end position="414"/>
    </location>
</feature>
<dbReference type="KEGG" id="char:122130335"/>
<dbReference type="Proteomes" id="UP000515152">
    <property type="component" value="Unplaced"/>
</dbReference>
<evidence type="ECO:0000256" key="2">
    <source>
        <dbReference type="ARBA" id="ARBA00006937"/>
    </source>
</evidence>
<dbReference type="AlphaFoldDB" id="A0A8M1KFB9"/>
<feature type="region of interest" description="Disordered" evidence="4">
    <location>
        <begin position="327"/>
        <end position="415"/>
    </location>
</feature>
<dbReference type="PANTHER" id="PTHR16181">
    <property type="entry name" value="PROTEIN FAM83A-RELATED"/>
    <property type="match status" value="1"/>
</dbReference>
<evidence type="ECO:0000256" key="1">
    <source>
        <dbReference type="ARBA" id="ARBA00004496"/>
    </source>
</evidence>
<dbReference type="InterPro" id="IPR050944">
    <property type="entry name" value="FAM83"/>
</dbReference>
<dbReference type="FunFam" id="3.30.870.10:FF:000004">
    <property type="entry name" value="protein FAM83H isoform X2"/>
    <property type="match status" value="1"/>
</dbReference>
<dbReference type="GO" id="GO:0097431">
    <property type="term" value="C:mitotic spindle pole"/>
    <property type="evidence" value="ECO:0007669"/>
    <property type="project" value="TreeGrafter"/>
</dbReference>
<dbReference type="GO" id="GO:0005829">
    <property type="term" value="C:cytosol"/>
    <property type="evidence" value="ECO:0007669"/>
    <property type="project" value="TreeGrafter"/>
</dbReference>
<name>A0A8M1KFB9_CLUHA</name>
<dbReference type="OrthoDB" id="9882762at2759"/>
<feature type="compositionally biased region" description="Low complexity" evidence="4">
    <location>
        <begin position="468"/>
        <end position="486"/>
    </location>
</feature>
<feature type="domain" description="Scaffolding anchor of CK1" evidence="5">
    <location>
        <begin position="23"/>
        <end position="295"/>
    </location>
</feature>
<organism evidence="6 7">
    <name type="scientific">Clupea harengus</name>
    <name type="common">Atlantic herring</name>
    <dbReference type="NCBI Taxonomy" id="7950"/>
    <lineage>
        <taxon>Eukaryota</taxon>
        <taxon>Metazoa</taxon>
        <taxon>Chordata</taxon>
        <taxon>Craniata</taxon>
        <taxon>Vertebrata</taxon>
        <taxon>Euteleostomi</taxon>
        <taxon>Actinopterygii</taxon>
        <taxon>Neopterygii</taxon>
        <taxon>Teleostei</taxon>
        <taxon>Clupei</taxon>
        <taxon>Clupeiformes</taxon>
        <taxon>Clupeoidei</taxon>
        <taxon>Clupeidae</taxon>
        <taxon>Clupea</taxon>
    </lineage>
</organism>
<comment type="subcellular location">
    <subcellularLocation>
        <location evidence="1">Cytoplasm</location>
    </subcellularLocation>
</comment>
<dbReference type="GO" id="GO:0070372">
    <property type="term" value="P:regulation of ERK1 and ERK2 cascade"/>
    <property type="evidence" value="ECO:0007669"/>
    <property type="project" value="TreeGrafter"/>
</dbReference>
<dbReference type="PANTHER" id="PTHR16181:SF29">
    <property type="entry name" value="PROTEIN FAM83A-RELATED"/>
    <property type="match status" value="1"/>
</dbReference>
<keyword evidence="3" id="KW-0963">Cytoplasm</keyword>
<dbReference type="GO" id="GO:1902480">
    <property type="term" value="P:protein localization to mitotic spindle"/>
    <property type="evidence" value="ECO:0007669"/>
    <property type="project" value="TreeGrafter"/>
</dbReference>
<proteinExistence type="inferred from homology"/>
<dbReference type="GO" id="GO:1902808">
    <property type="term" value="P:positive regulation of cell cycle G1/S phase transition"/>
    <property type="evidence" value="ECO:0007669"/>
    <property type="project" value="TreeGrafter"/>
</dbReference>
<sequence length="588" mass="64478">MALSQCLEDSPGWRSLPKGERDVNLEELYNERHRLALEELLSSGVNSYLGFLKKEKIPNFLSAEEIKRISRSAVVPKAFSLAGDDAPFEQSVSTSMDCSSVTYFPDVSDVEPPVLELGWPAFTTGSFRGVTRAVAHFQPSYGECIYSCKEAARKMIKGAKELIAIVTDSLTDLDIFRDLQEACTRRRIPVYILLDQEAMPSFLQMCSNINVRLEELQLMRVRTITGCTYYMRSGARITGKVHERFMLIDGHKVATGSYRFSWTDGKLNSSNLIELTGQITEKFDEEFRILYAQSLPLSAKECSRSARSSGIYDHLLLKLPSTPSSQALKASIPDQVCMTSTPNRPRMMEVPRSGPRAGEKSHRSSHTSNASTVGGDWMEQDVLLEGPLYGAPDPAPAQAPAPAPAQAPPAPAPAPLAAGCSAPAAVAIPTSSCHISTQTSNQNVDMGVQTDQNTRRQSSGFPPLASTSSVKTNCETSSSSSNSGSTPPDVKVGPRPPIRRGPTPPNTNLKESFWKLSKERQGHYTSIRSKLDNMVAVLSHRRELVDLTNLALSPALRRRNAHQQSRRAAGVMMETTFTGTWPRSRGLQ</sequence>
<evidence type="ECO:0000313" key="7">
    <source>
        <dbReference type="RefSeq" id="XP_042560988.1"/>
    </source>
</evidence>
<keyword evidence="6" id="KW-1185">Reference proteome</keyword>